<dbReference type="EMBL" id="UZAK01034904">
    <property type="protein sequence ID" value="VDP47631.1"/>
    <property type="molecule type" value="Genomic_DNA"/>
</dbReference>
<reference evidence="3" key="1">
    <citation type="submission" date="2016-06" db="UniProtKB">
        <authorList>
            <consortium name="WormBaseParasite"/>
        </authorList>
    </citation>
    <scope>IDENTIFICATION</scope>
</reference>
<accession>A0A183KAW4</accession>
<gene>
    <name evidence="1" type="ORF">SCUD_LOCUS12152</name>
</gene>
<evidence type="ECO:0000313" key="1">
    <source>
        <dbReference type="EMBL" id="VDP47631.1"/>
    </source>
</evidence>
<dbReference type="WBParaSite" id="SCUD_0001215201-mRNA-1">
    <property type="protein sequence ID" value="SCUD_0001215201-mRNA-1"/>
    <property type="gene ID" value="SCUD_0001215201"/>
</dbReference>
<protein>
    <submittedName>
        <fullName evidence="3">CBS domain-containing protein</fullName>
    </submittedName>
</protein>
<proteinExistence type="predicted"/>
<name>A0A183KAW4_9TREM</name>
<organism evidence="3">
    <name type="scientific">Schistosoma curassoni</name>
    <dbReference type="NCBI Taxonomy" id="6186"/>
    <lineage>
        <taxon>Eukaryota</taxon>
        <taxon>Metazoa</taxon>
        <taxon>Spiralia</taxon>
        <taxon>Lophotrochozoa</taxon>
        <taxon>Platyhelminthes</taxon>
        <taxon>Trematoda</taxon>
        <taxon>Digenea</taxon>
        <taxon>Strigeidida</taxon>
        <taxon>Schistosomatoidea</taxon>
        <taxon>Schistosomatidae</taxon>
        <taxon>Schistosoma</taxon>
    </lineage>
</organism>
<dbReference type="AlphaFoldDB" id="A0A183KAW4"/>
<dbReference type="Proteomes" id="UP000279833">
    <property type="component" value="Unassembled WGS sequence"/>
</dbReference>
<evidence type="ECO:0000313" key="3">
    <source>
        <dbReference type="WBParaSite" id="SCUD_0001215201-mRNA-1"/>
    </source>
</evidence>
<sequence>MLGFIDQAEMVLQSKNFAVPLINVSELKYTVYLL</sequence>
<keyword evidence="2" id="KW-1185">Reference proteome</keyword>
<reference evidence="1 2" key="2">
    <citation type="submission" date="2018-11" db="EMBL/GenBank/DDBJ databases">
        <authorList>
            <consortium name="Pathogen Informatics"/>
        </authorList>
    </citation>
    <scope>NUCLEOTIDE SEQUENCE [LARGE SCALE GENOMIC DNA]</scope>
    <source>
        <strain evidence="1">Dakar</strain>
        <strain evidence="2">Dakar, Senegal</strain>
    </source>
</reference>
<evidence type="ECO:0000313" key="2">
    <source>
        <dbReference type="Proteomes" id="UP000279833"/>
    </source>
</evidence>